<dbReference type="OrthoDB" id="948349at2"/>
<dbReference type="AlphaFoldDB" id="I0KH47"/>
<evidence type="ECO:0000313" key="3">
    <source>
        <dbReference type="Proteomes" id="UP000011058"/>
    </source>
</evidence>
<evidence type="ECO:0008006" key="4">
    <source>
        <dbReference type="Google" id="ProtNLM"/>
    </source>
</evidence>
<dbReference type="KEGG" id="fae:FAES_5451"/>
<keyword evidence="3" id="KW-1185">Reference proteome</keyword>
<feature type="signal peptide" evidence="1">
    <location>
        <begin position="1"/>
        <end position="22"/>
    </location>
</feature>
<protein>
    <recommendedName>
        <fullName evidence="4">Lipoprotein</fullName>
    </recommendedName>
</protein>
<gene>
    <name evidence="2" type="ORF">FAES_5451</name>
</gene>
<dbReference type="PROSITE" id="PS51257">
    <property type="entry name" value="PROKAR_LIPOPROTEIN"/>
    <property type="match status" value="1"/>
</dbReference>
<accession>I0KH47</accession>
<feature type="chain" id="PRO_5003630649" description="Lipoprotein" evidence="1">
    <location>
        <begin position="23"/>
        <end position="267"/>
    </location>
</feature>
<organism evidence="2 3">
    <name type="scientific">Fibrella aestuarina BUZ 2</name>
    <dbReference type="NCBI Taxonomy" id="1166018"/>
    <lineage>
        <taxon>Bacteria</taxon>
        <taxon>Pseudomonadati</taxon>
        <taxon>Bacteroidota</taxon>
        <taxon>Cytophagia</taxon>
        <taxon>Cytophagales</taxon>
        <taxon>Spirosomataceae</taxon>
        <taxon>Fibrella</taxon>
    </lineage>
</organism>
<dbReference type="RefSeq" id="WP_015334547.1">
    <property type="nucleotide sequence ID" value="NC_020054.1"/>
</dbReference>
<name>I0KH47_9BACT</name>
<evidence type="ECO:0000256" key="1">
    <source>
        <dbReference type="SAM" id="SignalP"/>
    </source>
</evidence>
<dbReference type="eggNOG" id="ENOG5032VSS">
    <property type="taxonomic scope" value="Bacteria"/>
</dbReference>
<dbReference type="Proteomes" id="UP000011058">
    <property type="component" value="Chromosome"/>
</dbReference>
<evidence type="ECO:0000313" key="2">
    <source>
        <dbReference type="EMBL" id="CCH03450.1"/>
    </source>
</evidence>
<reference evidence="2 3" key="1">
    <citation type="journal article" date="2012" name="J. Bacteriol.">
        <title>Genome Sequence of Fibrella aestuarina BUZ 2T, a Filamentous Marine Bacterium.</title>
        <authorList>
            <person name="Filippini M."/>
            <person name="Qi W."/>
            <person name="Blom J."/>
            <person name="Goesmann A."/>
            <person name="Smits T.H."/>
            <person name="Bagheri H.C."/>
        </authorList>
    </citation>
    <scope>NUCLEOTIDE SEQUENCE [LARGE SCALE GENOMIC DNA]</scope>
    <source>
        <strain evidence="3">BUZ 2T</strain>
    </source>
</reference>
<sequence>MKSVLPALAALLLLAGCAPSTSQLITLSSNNLTASPKQGFVYDNDTLRLSYQFFSERGTIHFTIENKLNKPLYVDWKRSAFIVGKAKLDYWRDEAEVNLTGTSNALAYTRYWNRSYFDVNGTIRKANAVDYIPPGTKLERDQFVVVPGSALVLPGQFSTQKVASTNPYKSKPVDVQVYEYNAQNSPLSFRNYLTLAVDKEFKQEFVLDSQFWASGVQVMPFKQLTGGQELLGTEQYTGNMLRNLPYYRADGFFLTYTPVTGLSNAPR</sequence>
<dbReference type="PATRIC" id="fig|1166018.3.peg.2431"/>
<dbReference type="EMBL" id="HE796683">
    <property type="protein sequence ID" value="CCH03450.1"/>
    <property type="molecule type" value="Genomic_DNA"/>
</dbReference>
<keyword evidence="1" id="KW-0732">Signal</keyword>
<proteinExistence type="predicted"/>
<dbReference type="HOGENOM" id="CLU_1041086_0_0_10"/>